<reference evidence="2 3" key="1">
    <citation type="submission" date="2018-02" db="EMBL/GenBank/DDBJ databases">
        <title>Complete genome sequence of Streptomyces dengpaensis, the producer of angucyclines.</title>
        <authorList>
            <person name="Yumei L."/>
        </authorList>
    </citation>
    <scope>NUCLEOTIDE SEQUENCE [LARGE SCALE GENOMIC DNA]</scope>
    <source>
        <strain evidence="2 3">XZHG99</strain>
    </source>
</reference>
<name>A0ABM6SJF3_9ACTN</name>
<dbReference type="InterPro" id="IPR011600">
    <property type="entry name" value="Pept_C14_caspase"/>
</dbReference>
<dbReference type="Pfam" id="PF00656">
    <property type="entry name" value="Peptidase_C14"/>
    <property type="match status" value="1"/>
</dbReference>
<gene>
    <name evidence="2" type="ORF">C4B68_01005</name>
</gene>
<evidence type="ECO:0000313" key="2">
    <source>
        <dbReference type="EMBL" id="AVH54638.1"/>
    </source>
</evidence>
<dbReference type="Proteomes" id="UP000238413">
    <property type="component" value="Chromosome"/>
</dbReference>
<keyword evidence="3" id="KW-1185">Reference proteome</keyword>
<feature type="domain" description="Peptidase C14 caspase" evidence="1">
    <location>
        <begin position="5"/>
        <end position="249"/>
    </location>
</feature>
<dbReference type="EMBL" id="CP026652">
    <property type="protein sequence ID" value="AVH54638.1"/>
    <property type="molecule type" value="Genomic_DNA"/>
</dbReference>
<protein>
    <recommendedName>
        <fullName evidence="1">Peptidase C14 caspase domain-containing protein</fullName>
    </recommendedName>
</protein>
<evidence type="ECO:0000313" key="3">
    <source>
        <dbReference type="Proteomes" id="UP000238413"/>
    </source>
</evidence>
<dbReference type="Gene3D" id="3.40.50.1460">
    <property type="match status" value="1"/>
</dbReference>
<accession>A0ABM6SJF3</accession>
<proteinExistence type="predicted"/>
<evidence type="ECO:0000259" key="1">
    <source>
        <dbReference type="Pfam" id="PF00656"/>
    </source>
</evidence>
<organism evidence="2 3">
    <name type="scientific">Streptomyces dengpaensis</name>
    <dbReference type="NCBI Taxonomy" id="2049881"/>
    <lineage>
        <taxon>Bacteria</taxon>
        <taxon>Bacillati</taxon>
        <taxon>Actinomycetota</taxon>
        <taxon>Actinomycetes</taxon>
        <taxon>Kitasatosporales</taxon>
        <taxon>Streptomycetaceae</taxon>
        <taxon>Streptomyces</taxon>
    </lineage>
</organism>
<sequence length="348" mass="38676">MHEHHYAVVSGINRYVSLDDLHGPVNDAEAFHRWLVDPHGGDVPEENIIRVPASGDTDVIDAVSAQPTADRIFRDFVELNNRLSAKLESSPESWERSRLYGYLAGHGTAPGGTGCAVLMPSADEGGLVNHVEVQLLADWYGRSGPFKEVLFFVDCCREELHLLPCGPPMVQAWRPNDLPSVVLGLAAERGQQALEPAAAADGEPLRGYFTTALLDGMRAGVDTAGRVTVPGLDDHVRRLVFRHTDRRQLASVRLQQGMPVIVRREDPTETYRVRVHFTHDVKDLVIRDDYEDLLVRADARSDTPWELSLPSGTYWVGPRDYEAEDPYCEFSVKGRDTDVHYPTGTTAD</sequence>
<dbReference type="RefSeq" id="WP_099505137.1">
    <property type="nucleotide sequence ID" value="NZ_CP026652.1"/>
</dbReference>